<accession>A0A0H2YRJ7</accession>
<feature type="domain" description="Peptidase M20 dimerisation" evidence="3">
    <location>
        <begin position="193"/>
        <end position="285"/>
    </location>
</feature>
<feature type="binding site" evidence="2">
    <location>
        <position position="369"/>
    </location>
    <ligand>
        <name>Mn(2+)</name>
        <dbReference type="ChEBI" id="CHEBI:29035"/>
        <label>2</label>
    </ligand>
</feature>
<feature type="binding site" evidence="2">
    <location>
        <position position="169"/>
    </location>
    <ligand>
        <name>Mn(2+)</name>
        <dbReference type="ChEBI" id="CHEBI:29035"/>
        <label>2</label>
    </ligand>
</feature>
<evidence type="ECO:0000313" key="5">
    <source>
        <dbReference type="Proteomes" id="UP000001823"/>
    </source>
</evidence>
<name>A0A0H2YRJ7_CLOP1</name>
<dbReference type="PIRSF" id="PIRSF005962">
    <property type="entry name" value="Pept_M20D_amidohydro"/>
    <property type="match status" value="1"/>
</dbReference>
<dbReference type="SUPFAM" id="SSF53187">
    <property type="entry name" value="Zn-dependent exopeptidases"/>
    <property type="match status" value="1"/>
</dbReference>
<keyword evidence="5" id="KW-1185">Reference proteome</keyword>
<dbReference type="InterPro" id="IPR011650">
    <property type="entry name" value="Peptidase_M20_dimer"/>
</dbReference>
<keyword evidence="2" id="KW-0464">Manganese</keyword>
<evidence type="ECO:0000259" key="3">
    <source>
        <dbReference type="Pfam" id="PF07687"/>
    </source>
</evidence>
<dbReference type="AlphaFoldDB" id="A0A0H2YRJ7"/>
<feature type="binding site" evidence="2">
    <location>
        <position position="107"/>
    </location>
    <ligand>
        <name>Mn(2+)</name>
        <dbReference type="ChEBI" id="CHEBI:29035"/>
        <label>2</label>
    </ligand>
</feature>
<dbReference type="GO" id="GO:0050118">
    <property type="term" value="F:N-acetyldiaminopimelate deacetylase activity"/>
    <property type="evidence" value="ECO:0007669"/>
    <property type="project" value="UniProtKB-ARBA"/>
</dbReference>
<evidence type="ECO:0000256" key="1">
    <source>
        <dbReference type="ARBA" id="ARBA00022801"/>
    </source>
</evidence>
<dbReference type="eggNOG" id="COG1473">
    <property type="taxonomic scope" value="Bacteria"/>
</dbReference>
<dbReference type="NCBIfam" id="TIGR01891">
    <property type="entry name" value="amidohydrolases"/>
    <property type="match status" value="1"/>
</dbReference>
<feature type="binding site" evidence="2">
    <location>
        <position position="109"/>
    </location>
    <ligand>
        <name>Mn(2+)</name>
        <dbReference type="ChEBI" id="CHEBI:29035"/>
        <label>2</label>
    </ligand>
</feature>
<dbReference type="SUPFAM" id="SSF55031">
    <property type="entry name" value="Bacterial exopeptidase dimerisation domain"/>
    <property type="match status" value="1"/>
</dbReference>
<feature type="binding site" evidence="2">
    <location>
        <position position="143"/>
    </location>
    <ligand>
        <name>Mn(2+)</name>
        <dbReference type="ChEBI" id="CHEBI:29035"/>
        <label>2</label>
    </ligand>
</feature>
<dbReference type="STRING" id="195103.CPF_1415"/>
<comment type="cofactor">
    <cofactor evidence="2">
        <name>Mn(2+)</name>
        <dbReference type="ChEBI" id="CHEBI:29035"/>
    </cofactor>
    <text evidence="2">The Mn(2+) ion enhances activity.</text>
</comment>
<dbReference type="InterPro" id="IPR017439">
    <property type="entry name" value="Amidohydrolase"/>
</dbReference>
<reference evidence="4 5" key="1">
    <citation type="journal article" date="2006" name="Genome Res.">
        <title>Skewed genomic variability in strains of the toxigenic bacterial pathogen, Clostridium perfringens.</title>
        <authorList>
            <person name="Myers G.S."/>
            <person name="Rasko D.A."/>
            <person name="Cheung J.K."/>
            <person name="Ravel J."/>
            <person name="Seshadri R."/>
            <person name="Deboy R.T."/>
            <person name="Ren Q."/>
            <person name="Varga J."/>
            <person name="Awad M.M."/>
            <person name="Brinkac L.M."/>
            <person name="Daugherty S.C."/>
            <person name="Haft D.H."/>
            <person name="Dodson R.J."/>
            <person name="Madupu R."/>
            <person name="Nelson W.C."/>
            <person name="Rosovitz M.J."/>
            <person name="Sullivan S.A."/>
            <person name="Khouri H."/>
            <person name="Dimitrov G.I."/>
            <person name="Watkins K.L."/>
            <person name="Mulligan S."/>
            <person name="Benton J."/>
            <person name="Radune D."/>
            <person name="Fisher D.J."/>
            <person name="Atkins H.S."/>
            <person name="Hiscox T."/>
            <person name="Jost B.H."/>
            <person name="Billington S.J."/>
            <person name="Songer J.G."/>
            <person name="McClane B.A."/>
            <person name="Titball R.W."/>
            <person name="Rood J.I."/>
            <person name="Melville S.B."/>
            <person name="Paulsen I.T."/>
        </authorList>
    </citation>
    <scope>NUCLEOTIDE SEQUENCE [LARGE SCALE GENOMIC DNA]</scope>
    <source>
        <strain evidence="5">ATCC 13124 / DSM 756 / JCM 1290 / NCIMB 6125 / NCTC 8237 / S 107 / Type A</strain>
    </source>
</reference>
<evidence type="ECO:0000256" key="2">
    <source>
        <dbReference type="PIRSR" id="PIRSR005962-1"/>
    </source>
</evidence>
<dbReference type="PANTHER" id="PTHR11014">
    <property type="entry name" value="PEPTIDASE M20 FAMILY MEMBER"/>
    <property type="match status" value="1"/>
</dbReference>
<dbReference type="Pfam" id="PF01546">
    <property type="entry name" value="Peptidase_M20"/>
    <property type="match status" value="1"/>
</dbReference>
<organism evidence="4 5">
    <name type="scientific">Clostridium perfringens (strain ATCC 13124 / DSM 756 / JCM 1290 / NCIMB 6125 / NCTC 8237 / Type A)</name>
    <dbReference type="NCBI Taxonomy" id="195103"/>
    <lineage>
        <taxon>Bacteria</taxon>
        <taxon>Bacillati</taxon>
        <taxon>Bacillota</taxon>
        <taxon>Clostridia</taxon>
        <taxon>Eubacteriales</taxon>
        <taxon>Clostridiaceae</taxon>
        <taxon>Clostridium</taxon>
    </lineage>
</organism>
<keyword evidence="1" id="KW-0378">Hydrolase</keyword>
<dbReference type="KEGG" id="cpf:CPF_1415"/>
<dbReference type="Gene3D" id="3.30.70.360">
    <property type="match status" value="1"/>
</dbReference>
<dbReference type="HOGENOM" id="CLU_023257_0_1_9"/>
<protein>
    <submittedName>
        <fullName evidence="4">Amidohydrolase family protein</fullName>
    </submittedName>
</protein>
<dbReference type="EMBL" id="CP000246">
    <property type="protein sequence ID" value="ABG83287.1"/>
    <property type="molecule type" value="Genomic_DNA"/>
</dbReference>
<dbReference type="Proteomes" id="UP000001823">
    <property type="component" value="Chromosome"/>
</dbReference>
<sequence length="398" mass="43793">MNINLMDEAQELKDLLVALRRDFHENPELGFEEWRTSGKIKEFLANEGIEYIETAKTGVCGIIKGTLKDESKKDRCIALRADIDGLPMDDKKTCSYSSKVKGRMHACGHDAHTTILLGAAKLLSRHRDKFSGTVKLLFEPAEETTGGAPIMIEEGVLENPRVEKIIGLHVEETLDAGQIMIKKGVVNAASNPFTIKIKGRGGHGAYPHMAVDPIVMASQVVLGLQTIVSREIKPVNPAVVTVGSINGGTAQNIIPDEVILKGVIRTMTLEDRAYAKERLREIATSICTAMRGECEIDIEESYPCLYNNSSVVDLVTEAAKGIIGSQNVKEQEAPKLGVESFAYFALERDSAFYFLGARNEERNIIYSAHNSRFDIDENLLPIGVSIQCKAALNYLTRE</sequence>
<evidence type="ECO:0000313" key="4">
    <source>
        <dbReference type="EMBL" id="ABG83287.1"/>
    </source>
</evidence>
<dbReference type="Gene3D" id="3.40.630.10">
    <property type="entry name" value="Zn peptidases"/>
    <property type="match status" value="1"/>
</dbReference>
<proteinExistence type="predicted"/>
<dbReference type="PANTHER" id="PTHR11014:SF63">
    <property type="entry name" value="METALLOPEPTIDASE, PUTATIVE (AFU_ORTHOLOGUE AFUA_6G09600)-RELATED"/>
    <property type="match status" value="1"/>
</dbReference>
<dbReference type="Pfam" id="PF07687">
    <property type="entry name" value="M20_dimer"/>
    <property type="match status" value="1"/>
</dbReference>
<dbReference type="InterPro" id="IPR002933">
    <property type="entry name" value="Peptidase_M20"/>
</dbReference>
<dbReference type="CDD" id="cd03886">
    <property type="entry name" value="M20_Acy1"/>
    <property type="match status" value="1"/>
</dbReference>
<dbReference type="FunFam" id="3.30.70.360:FF:000001">
    <property type="entry name" value="N-acetyldiaminopimelate deacetylase"/>
    <property type="match status" value="1"/>
</dbReference>
<keyword evidence="2" id="KW-0479">Metal-binding</keyword>
<dbReference type="InterPro" id="IPR036264">
    <property type="entry name" value="Bact_exopeptidase_dim_dom"/>
</dbReference>
<dbReference type="PaxDb" id="195103-CPF_1415"/>
<dbReference type="GO" id="GO:0019877">
    <property type="term" value="P:diaminopimelate biosynthetic process"/>
    <property type="evidence" value="ECO:0007669"/>
    <property type="project" value="UniProtKB-ARBA"/>
</dbReference>
<dbReference type="GO" id="GO:0046872">
    <property type="term" value="F:metal ion binding"/>
    <property type="evidence" value="ECO:0007669"/>
    <property type="project" value="UniProtKB-KW"/>
</dbReference>
<dbReference type="RefSeq" id="WP_011590702.1">
    <property type="nucleotide sequence ID" value="NC_008261.1"/>
</dbReference>
<gene>
    <name evidence="4" type="ordered locus">CPF_1415</name>
</gene>